<sequence length="162" mass="18700">MAKLTLALKGEYFDAIKAGTKVEEFRLMTPYWRQRIEGRAYGWIELTRGYPKREDTTRRLILPWQGFRIVTLTHPHFGPDPVEVFAINVQEPARPIADWSEAPEGTTHVMRSPGRDRVCWIRIDGTADAFWRWPGAKNWRPSTNVPSTLLKNPSVEPRPVTC</sequence>
<name>A0A3M3K4F6_PSECA</name>
<organism evidence="1 2">
    <name type="scientific">Pseudomonas cannabina</name>
    <dbReference type="NCBI Taxonomy" id="86840"/>
    <lineage>
        <taxon>Bacteria</taxon>
        <taxon>Pseudomonadati</taxon>
        <taxon>Pseudomonadota</taxon>
        <taxon>Gammaproteobacteria</taxon>
        <taxon>Pseudomonadales</taxon>
        <taxon>Pseudomonadaceae</taxon>
        <taxon>Pseudomonas</taxon>
    </lineage>
</organism>
<dbReference type="EMBL" id="RBOW01001017">
    <property type="protein sequence ID" value="RMN17131.1"/>
    <property type="molecule type" value="Genomic_DNA"/>
</dbReference>
<evidence type="ECO:0000313" key="2">
    <source>
        <dbReference type="Proteomes" id="UP000281372"/>
    </source>
</evidence>
<gene>
    <name evidence="1" type="ORF">ALQ64_03178</name>
</gene>
<comment type="caution">
    <text evidence="1">The sequence shown here is derived from an EMBL/GenBank/DDBJ whole genome shotgun (WGS) entry which is preliminary data.</text>
</comment>
<evidence type="ECO:0000313" key="1">
    <source>
        <dbReference type="EMBL" id="RMN17131.1"/>
    </source>
</evidence>
<reference evidence="1 2" key="1">
    <citation type="submission" date="2018-08" db="EMBL/GenBank/DDBJ databases">
        <title>Recombination of ecologically and evolutionarily significant loci maintains genetic cohesion in the Pseudomonas syringae species complex.</title>
        <authorList>
            <person name="Dillon M."/>
            <person name="Thakur S."/>
            <person name="Almeida R.N.D."/>
            <person name="Weir B.S."/>
            <person name="Guttman D.S."/>
        </authorList>
    </citation>
    <scope>NUCLEOTIDE SEQUENCE [LARGE SCALE GENOMIC DNA]</scope>
    <source>
        <strain evidence="1 2">ICMP 2821</strain>
    </source>
</reference>
<dbReference type="Proteomes" id="UP000281372">
    <property type="component" value="Unassembled WGS sequence"/>
</dbReference>
<protein>
    <recommendedName>
        <fullName evidence="3">ASCH domain-containing protein</fullName>
    </recommendedName>
</protein>
<proteinExistence type="predicted"/>
<dbReference type="RefSeq" id="WP_122378237.1">
    <property type="nucleotide sequence ID" value="NZ_RBOW01001017.1"/>
</dbReference>
<dbReference type="AlphaFoldDB" id="A0A3M3K4F6"/>
<evidence type="ECO:0008006" key="3">
    <source>
        <dbReference type="Google" id="ProtNLM"/>
    </source>
</evidence>
<accession>A0A3M3K4F6</accession>